<sequence length="78" mass="9067">MICISDGFVLYNPDRDRGLSLQHIRSKRIFRLDVRRWVMSGSISMFCNSIQSSLFQSITGSLNIEEPLCRAAFLRRQK</sequence>
<dbReference type="EMBL" id="AWUW01000138">
    <property type="protein sequence ID" value="ERJ64141.1"/>
    <property type="molecule type" value="Genomic_DNA"/>
</dbReference>
<reference evidence="1 2" key="1">
    <citation type="submission" date="2013-06" db="EMBL/GenBank/DDBJ databases">
        <authorList>
            <person name="Weinstock G."/>
            <person name="Sodergren E."/>
            <person name="Lobos E.A."/>
            <person name="Fulton L."/>
            <person name="Fulton R."/>
            <person name="Courtney L."/>
            <person name="Fronick C."/>
            <person name="O'Laughlin M."/>
            <person name="Godfrey J."/>
            <person name="Wilson R.M."/>
            <person name="Miner T."/>
            <person name="Farmer C."/>
            <person name="Delehaunty K."/>
            <person name="Cordes M."/>
            <person name="Minx P."/>
            <person name="Tomlinson C."/>
            <person name="Chen J."/>
            <person name="Wollam A."/>
            <person name="Pepin K.H."/>
            <person name="Bhonagiri V."/>
            <person name="Zhang X."/>
            <person name="Warren W."/>
            <person name="Mitreva M."/>
            <person name="Mardis E.R."/>
            <person name="Wilson R.K."/>
        </authorList>
    </citation>
    <scope>NUCLEOTIDE SEQUENCE [LARGE SCALE GENOMIC DNA]</scope>
    <source>
        <strain evidence="1 2">F0570</strain>
    </source>
</reference>
<dbReference type="AlphaFoldDB" id="A0A0E2LNG4"/>
<protein>
    <submittedName>
        <fullName evidence="1">Uncharacterized protein</fullName>
    </submittedName>
</protein>
<name>A0A0E2LNG4_PORGN</name>
<dbReference type="HOGENOM" id="CLU_2619039_0_0_10"/>
<dbReference type="Proteomes" id="UP000016630">
    <property type="component" value="Unassembled WGS sequence"/>
</dbReference>
<organism evidence="1 2">
    <name type="scientific">Porphyromonas gingivalis F0570</name>
    <dbReference type="NCBI Taxonomy" id="1227271"/>
    <lineage>
        <taxon>Bacteria</taxon>
        <taxon>Pseudomonadati</taxon>
        <taxon>Bacteroidota</taxon>
        <taxon>Bacteroidia</taxon>
        <taxon>Bacteroidales</taxon>
        <taxon>Porphyromonadaceae</taxon>
        <taxon>Porphyromonas</taxon>
    </lineage>
</organism>
<evidence type="ECO:0000313" key="2">
    <source>
        <dbReference type="Proteomes" id="UP000016630"/>
    </source>
</evidence>
<gene>
    <name evidence="1" type="ORF">HMPREF1555_02028</name>
</gene>
<proteinExistence type="predicted"/>
<evidence type="ECO:0000313" key="1">
    <source>
        <dbReference type="EMBL" id="ERJ64141.1"/>
    </source>
</evidence>
<accession>A0A0E2LNG4</accession>
<comment type="caution">
    <text evidence="1">The sequence shown here is derived from an EMBL/GenBank/DDBJ whole genome shotgun (WGS) entry which is preliminary data.</text>
</comment>